<evidence type="ECO:0000313" key="2">
    <source>
        <dbReference type="EMBL" id="KIY49720.1"/>
    </source>
</evidence>
<dbReference type="Proteomes" id="UP000054144">
    <property type="component" value="Unassembled WGS sequence"/>
</dbReference>
<dbReference type="EMBL" id="KN881721">
    <property type="protein sequence ID" value="KIY49720.1"/>
    <property type="molecule type" value="Genomic_DNA"/>
</dbReference>
<feature type="region of interest" description="Disordered" evidence="1">
    <location>
        <begin position="117"/>
        <end position="140"/>
    </location>
</feature>
<dbReference type="OrthoDB" id="3224257at2759"/>
<dbReference type="AlphaFoldDB" id="A0A0D7AHB7"/>
<protein>
    <submittedName>
        <fullName evidence="2">Uncharacterized protein</fullName>
    </submittedName>
</protein>
<name>A0A0D7AHB7_9AGAR</name>
<accession>A0A0D7AHB7</accession>
<feature type="compositionally biased region" description="Basic residues" evidence="1">
    <location>
        <begin position="124"/>
        <end position="134"/>
    </location>
</feature>
<proteinExistence type="predicted"/>
<sequence length="571" mass="64345">MLIRVVVPAPHPTVLFSLDFRDLNDRLPTPPGWAAQIAAVHTDELELPRYIHAFDKAAGIPSLLEHVTFDLIERTVESQYQDGTVEQWPLERESLLASLQDVLSDIRLSAAAAEQEKRRERMLKQRRRESKRPKVTSVPHDVRPKTKRLPLLSWFLSIVASKEFSICEPDVSIEDVRQEHEDENVIPLPPLSSRVLRRRARSTLVNTFRLHVLTELRRRFSVPDYYTWVLRSMFQRSAYRMLELVAEHEGCIPQALPDRLNSYFSQCSSPHFAESVAIPSSPSLDDGDDADSDTDGSSVHTPSASHFRLLGSLATSPSGRFSLFDKSSPKFAEYKAFAEVTLRLRHLLLCAQEEHAAMEMELKQISIILEIGARRRAWSDNALKGSSYADMGLSAPSRSSPLARYMWSGDDYEYAPDHEEYVELGPLHVGPQVCEADRAHLVVRRFRSFNVNSDNSPPMCEVQLQETNNDTEISLASFALTLVDYDKEQNDAKLGACANSVSRSSNSVLVALTSPPERKSKLAGAKRVFRRASRQKKPQPDVPCPVAIVPQDEYLPDVPVSVANDPQEWVI</sequence>
<evidence type="ECO:0000256" key="1">
    <source>
        <dbReference type="SAM" id="MobiDB-lite"/>
    </source>
</evidence>
<feature type="compositionally biased region" description="Acidic residues" evidence="1">
    <location>
        <begin position="285"/>
        <end position="294"/>
    </location>
</feature>
<evidence type="ECO:0000313" key="3">
    <source>
        <dbReference type="Proteomes" id="UP000054144"/>
    </source>
</evidence>
<feature type="region of interest" description="Disordered" evidence="1">
    <location>
        <begin position="282"/>
        <end position="303"/>
    </location>
</feature>
<organism evidence="2 3">
    <name type="scientific">Fistulina hepatica ATCC 64428</name>
    <dbReference type="NCBI Taxonomy" id="1128425"/>
    <lineage>
        <taxon>Eukaryota</taxon>
        <taxon>Fungi</taxon>
        <taxon>Dikarya</taxon>
        <taxon>Basidiomycota</taxon>
        <taxon>Agaricomycotina</taxon>
        <taxon>Agaricomycetes</taxon>
        <taxon>Agaricomycetidae</taxon>
        <taxon>Agaricales</taxon>
        <taxon>Fistulinaceae</taxon>
        <taxon>Fistulina</taxon>
    </lineage>
</organism>
<keyword evidence="3" id="KW-1185">Reference proteome</keyword>
<reference evidence="2 3" key="1">
    <citation type="journal article" date="2015" name="Fungal Genet. Biol.">
        <title>Evolution of novel wood decay mechanisms in Agaricales revealed by the genome sequences of Fistulina hepatica and Cylindrobasidium torrendii.</title>
        <authorList>
            <person name="Floudas D."/>
            <person name="Held B.W."/>
            <person name="Riley R."/>
            <person name="Nagy L.G."/>
            <person name="Koehler G."/>
            <person name="Ransdell A.S."/>
            <person name="Younus H."/>
            <person name="Chow J."/>
            <person name="Chiniquy J."/>
            <person name="Lipzen A."/>
            <person name="Tritt A."/>
            <person name="Sun H."/>
            <person name="Haridas S."/>
            <person name="LaButti K."/>
            <person name="Ohm R.A."/>
            <person name="Kues U."/>
            <person name="Blanchette R.A."/>
            <person name="Grigoriev I.V."/>
            <person name="Minto R.E."/>
            <person name="Hibbett D.S."/>
        </authorList>
    </citation>
    <scope>NUCLEOTIDE SEQUENCE [LARGE SCALE GENOMIC DNA]</scope>
    <source>
        <strain evidence="2 3">ATCC 64428</strain>
    </source>
</reference>
<gene>
    <name evidence="2" type="ORF">FISHEDRAFT_72355</name>
</gene>